<dbReference type="AlphaFoldDB" id="A0A4R5APH8"/>
<keyword evidence="3" id="KW-1185">Reference proteome</keyword>
<evidence type="ECO:0000313" key="2">
    <source>
        <dbReference type="EMBL" id="TDD74741.1"/>
    </source>
</evidence>
<accession>A0A4R5APH8</accession>
<feature type="transmembrane region" description="Helical" evidence="1">
    <location>
        <begin position="113"/>
        <end position="135"/>
    </location>
</feature>
<feature type="transmembrane region" description="Helical" evidence="1">
    <location>
        <begin position="54"/>
        <end position="74"/>
    </location>
</feature>
<dbReference type="Proteomes" id="UP000294513">
    <property type="component" value="Unassembled WGS sequence"/>
</dbReference>
<dbReference type="RefSeq" id="WP_131900029.1">
    <property type="nucleotide sequence ID" value="NZ_SMKU01000233.1"/>
</dbReference>
<dbReference type="OrthoDB" id="4566092at2"/>
<sequence>MTAIRSITEGGLFSDGNRLLRLALRLDAAVTGANGLAYLALAGPLDDLLGLEAGPGRLIGAFLLVYAAAVWVISMPARPHRHAVSAVVEANALWAVLSVVTVALSWFSLNTAGAVWTVLQAIVVAGFGALQYAGLRRTR</sequence>
<gene>
    <name evidence="2" type="ORF">E1298_32290</name>
</gene>
<keyword evidence="1" id="KW-0472">Membrane</keyword>
<feature type="transmembrane region" description="Helical" evidence="1">
    <location>
        <begin position="86"/>
        <end position="107"/>
    </location>
</feature>
<keyword evidence="1" id="KW-0812">Transmembrane</keyword>
<dbReference type="EMBL" id="SMKU01000233">
    <property type="protein sequence ID" value="TDD74741.1"/>
    <property type="molecule type" value="Genomic_DNA"/>
</dbReference>
<reference evidence="2 3" key="1">
    <citation type="submission" date="2019-03" db="EMBL/GenBank/DDBJ databases">
        <title>Draft genome sequences of novel Actinobacteria.</title>
        <authorList>
            <person name="Sahin N."/>
            <person name="Ay H."/>
            <person name="Saygin H."/>
        </authorList>
    </citation>
    <scope>NUCLEOTIDE SEQUENCE [LARGE SCALE GENOMIC DNA]</scope>
    <source>
        <strain evidence="2 3">H3C3</strain>
    </source>
</reference>
<organism evidence="2 3">
    <name type="scientific">Actinomadura rubrisoli</name>
    <dbReference type="NCBI Taxonomy" id="2530368"/>
    <lineage>
        <taxon>Bacteria</taxon>
        <taxon>Bacillati</taxon>
        <taxon>Actinomycetota</taxon>
        <taxon>Actinomycetes</taxon>
        <taxon>Streptosporangiales</taxon>
        <taxon>Thermomonosporaceae</taxon>
        <taxon>Actinomadura</taxon>
    </lineage>
</organism>
<comment type="caution">
    <text evidence="2">The sequence shown here is derived from an EMBL/GenBank/DDBJ whole genome shotgun (WGS) entry which is preliminary data.</text>
</comment>
<protein>
    <recommendedName>
        <fullName evidence="4">Integral membrane protein</fullName>
    </recommendedName>
</protein>
<feature type="transmembrane region" description="Helical" evidence="1">
    <location>
        <begin position="22"/>
        <end position="42"/>
    </location>
</feature>
<proteinExistence type="predicted"/>
<name>A0A4R5APH8_9ACTN</name>
<evidence type="ECO:0008006" key="4">
    <source>
        <dbReference type="Google" id="ProtNLM"/>
    </source>
</evidence>
<keyword evidence="1" id="KW-1133">Transmembrane helix</keyword>
<evidence type="ECO:0000256" key="1">
    <source>
        <dbReference type="SAM" id="Phobius"/>
    </source>
</evidence>
<evidence type="ECO:0000313" key="3">
    <source>
        <dbReference type="Proteomes" id="UP000294513"/>
    </source>
</evidence>